<feature type="region of interest" description="Disordered" evidence="1">
    <location>
        <begin position="389"/>
        <end position="423"/>
    </location>
</feature>
<feature type="region of interest" description="Disordered" evidence="1">
    <location>
        <begin position="281"/>
        <end position="355"/>
    </location>
</feature>
<dbReference type="AlphaFoldDB" id="A0A0C3CGL5"/>
<reference evidence="2 3" key="1">
    <citation type="submission" date="2014-04" db="EMBL/GenBank/DDBJ databases">
        <authorList>
            <consortium name="DOE Joint Genome Institute"/>
            <person name="Kuo A."/>
            <person name="Gay G."/>
            <person name="Dore J."/>
            <person name="Kohler A."/>
            <person name="Nagy L.G."/>
            <person name="Floudas D."/>
            <person name="Copeland A."/>
            <person name="Barry K.W."/>
            <person name="Cichocki N."/>
            <person name="Veneault-Fourrey C."/>
            <person name="LaButti K."/>
            <person name="Lindquist E.A."/>
            <person name="Lipzen A."/>
            <person name="Lundell T."/>
            <person name="Morin E."/>
            <person name="Murat C."/>
            <person name="Sun H."/>
            <person name="Tunlid A."/>
            <person name="Henrissat B."/>
            <person name="Grigoriev I.V."/>
            <person name="Hibbett D.S."/>
            <person name="Martin F."/>
            <person name="Nordberg H.P."/>
            <person name="Cantor M.N."/>
            <person name="Hua S.X."/>
        </authorList>
    </citation>
    <scope>NUCLEOTIDE SEQUENCE [LARGE SCALE GENOMIC DNA]</scope>
    <source>
        <strain evidence="3">h7</strain>
    </source>
</reference>
<proteinExistence type="predicted"/>
<dbReference type="OrthoDB" id="3367070at2759"/>
<evidence type="ECO:0000313" key="3">
    <source>
        <dbReference type="Proteomes" id="UP000053424"/>
    </source>
</evidence>
<organism evidence="2 3">
    <name type="scientific">Hebeloma cylindrosporum</name>
    <dbReference type="NCBI Taxonomy" id="76867"/>
    <lineage>
        <taxon>Eukaryota</taxon>
        <taxon>Fungi</taxon>
        <taxon>Dikarya</taxon>
        <taxon>Basidiomycota</taxon>
        <taxon>Agaricomycotina</taxon>
        <taxon>Agaricomycetes</taxon>
        <taxon>Agaricomycetidae</taxon>
        <taxon>Agaricales</taxon>
        <taxon>Agaricineae</taxon>
        <taxon>Hymenogastraceae</taxon>
        <taxon>Hebeloma</taxon>
    </lineage>
</organism>
<sequence length="596" mass="65006">MGFFSSRKAEDNDNYQVAIGVGGAGNEKSSVVQVIRSRFYGRKGKEREDPQISFLTGVSAAQTLSAHVPVQSSPLSTPHRAPRPTTPHKYGERPLPSIPTPSKTRTNDRPPLQEISPVSPQPSEPSPHSKTHSIDSTSTSQRKNTDNVTVTLAQRLNELALANSEGLLNDDEYRILRQNLFERFASNAAVPSEAPVVPVAAAQPRPKKPGATPDRPTSRPLSNFQVDARPTSVHSKTSAVSGVTNLFRRATGRRSTTKDISDTASVWSTTSNTSFFRLPRALSKKSSSSSVRTNTSRVQPDTLSISSRRLGSDRAYSESHSPIKSTSRSVSGSIRRMQTPPSSFPGARGAGHETRTTTSIYNVFDDEHLTTAKRLMDAFSGLEVTTLAKAQRHHVRPSLRSADFGKGSNVESHWGQDSDGRSQRRITLADDSISMRSGTSAGTAPSVTVSMARSAYSNKKITRTKLSPLISPTSALNNSRPGSLHRKNSSSSVTSAPPVPPLPNSISHGHLKAANSSNVSLVRSTNHLPMNTVPEDGNLSMTGTTNTIRLDPEDVETEMEDIRRRREEVRQRYDARLEYLRAKLKGAQLHEKLMRK</sequence>
<dbReference type="EMBL" id="KN831776">
    <property type="protein sequence ID" value="KIM43304.1"/>
    <property type="molecule type" value="Genomic_DNA"/>
</dbReference>
<reference evidence="3" key="2">
    <citation type="submission" date="2015-01" db="EMBL/GenBank/DDBJ databases">
        <title>Evolutionary Origins and Diversification of the Mycorrhizal Mutualists.</title>
        <authorList>
            <consortium name="DOE Joint Genome Institute"/>
            <consortium name="Mycorrhizal Genomics Consortium"/>
            <person name="Kohler A."/>
            <person name="Kuo A."/>
            <person name="Nagy L.G."/>
            <person name="Floudas D."/>
            <person name="Copeland A."/>
            <person name="Barry K.W."/>
            <person name="Cichocki N."/>
            <person name="Veneault-Fourrey C."/>
            <person name="LaButti K."/>
            <person name="Lindquist E.A."/>
            <person name="Lipzen A."/>
            <person name="Lundell T."/>
            <person name="Morin E."/>
            <person name="Murat C."/>
            <person name="Riley R."/>
            <person name="Ohm R."/>
            <person name="Sun H."/>
            <person name="Tunlid A."/>
            <person name="Henrissat B."/>
            <person name="Grigoriev I.V."/>
            <person name="Hibbett D.S."/>
            <person name="Martin F."/>
        </authorList>
    </citation>
    <scope>NUCLEOTIDE SEQUENCE [LARGE SCALE GENOMIC DNA]</scope>
    <source>
        <strain evidence="3">h7</strain>
    </source>
</reference>
<dbReference type="Proteomes" id="UP000053424">
    <property type="component" value="Unassembled WGS sequence"/>
</dbReference>
<keyword evidence="3" id="KW-1185">Reference proteome</keyword>
<protein>
    <submittedName>
        <fullName evidence="2">Uncharacterized protein</fullName>
    </submittedName>
</protein>
<feature type="compositionally biased region" description="Polar residues" evidence="1">
    <location>
        <begin position="134"/>
        <end position="146"/>
    </location>
</feature>
<dbReference type="HOGENOM" id="CLU_024697_0_0_1"/>
<evidence type="ECO:0000256" key="1">
    <source>
        <dbReference type="SAM" id="MobiDB-lite"/>
    </source>
</evidence>
<gene>
    <name evidence="2" type="ORF">M413DRAFT_18374</name>
</gene>
<feature type="region of interest" description="Disordered" evidence="1">
    <location>
        <begin position="527"/>
        <end position="546"/>
    </location>
</feature>
<feature type="compositionally biased region" description="Polar residues" evidence="1">
    <location>
        <begin position="318"/>
        <end position="332"/>
    </location>
</feature>
<feature type="region of interest" description="Disordered" evidence="1">
    <location>
        <begin position="65"/>
        <end position="146"/>
    </location>
</feature>
<evidence type="ECO:0000313" key="2">
    <source>
        <dbReference type="EMBL" id="KIM43304.1"/>
    </source>
</evidence>
<dbReference type="STRING" id="686832.A0A0C3CGL5"/>
<feature type="compositionally biased region" description="Polar residues" evidence="1">
    <location>
        <begin position="291"/>
        <end position="309"/>
    </location>
</feature>
<feature type="region of interest" description="Disordered" evidence="1">
    <location>
        <begin position="197"/>
        <end position="224"/>
    </location>
</feature>
<feature type="compositionally biased region" description="Polar residues" evidence="1">
    <location>
        <begin position="470"/>
        <end position="481"/>
    </location>
</feature>
<accession>A0A0C3CGL5</accession>
<feature type="region of interest" description="Disordered" evidence="1">
    <location>
        <begin position="467"/>
        <end position="510"/>
    </location>
</feature>
<name>A0A0C3CGL5_HEBCY</name>
<feature type="compositionally biased region" description="Polar residues" evidence="1">
    <location>
        <begin position="65"/>
        <end position="76"/>
    </location>
</feature>